<evidence type="ECO:0000313" key="2">
    <source>
        <dbReference type="Proteomes" id="UP001386955"/>
    </source>
</evidence>
<gene>
    <name evidence="1" type="ORF">VNO78_11567</name>
</gene>
<evidence type="ECO:0000313" key="1">
    <source>
        <dbReference type="EMBL" id="KAK7400361.1"/>
    </source>
</evidence>
<sequence length="195" mass="21152">MEMGLARRHLLQTQIFPFASYPLSRQFSFSLPWPRGNPDPSPGVPTLPGPLFSFPLGYHPFQLTPSPFTSTSTLFKATIKPDMASQSSIIMAYFIAICFSLSSIEMALASRHLLQTTLPPLPLMPTLPQLGNMPPLPSLPQPSIPNIPKIPTVPQFSLPPLPATNALPNLPMPTIPTNFPSISFLSPPPSTTTSP</sequence>
<protein>
    <submittedName>
        <fullName evidence="1">Uncharacterized protein</fullName>
    </submittedName>
</protein>
<dbReference type="AlphaFoldDB" id="A0AAN9XNK1"/>
<dbReference type="Proteomes" id="UP001386955">
    <property type="component" value="Unassembled WGS sequence"/>
</dbReference>
<reference evidence="1 2" key="1">
    <citation type="submission" date="2024-01" db="EMBL/GenBank/DDBJ databases">
        <title>The genomes of 5 underutilized Papilionoideae crops provide insights into root nodulation and disease resistanc.</title>
        <authorList>
            <person name="Jiang F."/>
        </authorList>
    </citation>
    <scope>NUCLEOTIDE SEQUENCE [LARGE SCALE GENOMIC DNA]</scope>
    <source>
        <strain evidence="1">DUOXIRENSHENG_FW03</strain>
        <tissue evidence="1">Leaves</tissue>
    </source>
</reference>
<dbReference type="EMBL" id="JAYMYS010000003">
    <property type="protein sequence ID" value="KAK7400361.1"/>
    <property type="molecule type" value="Genomic_DNA"/>
</dbReference>
<keyword evidence="2" id="KW-1185">Reference proteome</keyword>
<dbReference type="PANTHER" id="PTHR48216">
    <property type="match status" value="1"/>
</dbReference>
<organism evidence="1 2">
    <name type="scientific">Psophocarpus tetragonolobus</name>
    <name type="common">Winged bean</name>
    <name type="synonym">Dolichos tetragonolobus</name>
    <dbReference type="NCBI Taxonomy" id="3891"/>
    <lineage>
        <taxon>Eukaryota</taxon>
        <taxon>Viridiplantae</taxon>
        <taxon>Streptophyta</taxon>
        <taxon>Embryophyta</taxon>
        <taxon>Tracheophyta</taxon>
        <taxon>Spermatophyta</taxon>
        <taxon>Magnoliopsida</taxon>
        <taxon>eudicotyledons</taxon>
        <taxon>Gunneridae</taxon>
        <taxon>Pentapetalae</taxon>
        <taxon>rosids</taxon>
        <taxon>fabids</taxon>
        <taxon>Fabales</taxon>
        <taxon>Fabaceae</taxon>
        <taxon>Papilionoideae</taxon>
        <taxon>50 kb inversion clade</taxon>
        <taxon>NPAAA clade</taxon>
        <taxon>indigoferoid/millettioid clade</taxon>
        <taxon>Phaseoleae</taxon>
        <taxon>Psophocarpus</taxon>
    </lineage>
</organism>
<dbReference type="PANTHER" id="PTHR48216:SF1">
    <property type="match status" value="1"/>
</dbReference>
<comment type="caution">
    <text evidence="1">The sequence shown here is derived from an EMBL/GenBank/DDBJ whole genome shotgun (WGS) entry which is preliminary data.</text>
</comment>
<accession>A0AAN9XNK1</accession>
<name>A0AAN9XNK1_PSOTE</name>
<proteinExistence type="predicted"/>